<protein>
    <submittedName>
        <fullName evidence="3">DUF402 domain-containing protein</fullName>
    </submittedName>
</protein>
<dbReference type="EMBL" id="CP074405">
    <property type="protein sequence ID" value="QVI62312.1"/>
    <property type="molecule type" value="Genomic_DNA"/>
</dbReference>
<gene>
    <name evidence="3" type="ORF">KG103_18225</name>
</gene>
<dbReference type="Pfam" id="PF04167">
    <property type="entry name" value="DUF402"/>
    <property type="match status" value="1"/>
</dbReference>
<dbReference type="Proteomes" id="UP000677804">
    <property type="component" value="Chromosome"/>
</dbReference>
<evidence type="ECO:0000313" key="4">
    <source>
        <dbReference type="Proteomes" id="UP000677804"/>
    </source>
</evidence>
<sequence>MVHDEVPLPPVPEPPPFERGAPVVLRSVRDMGRPHGVAVGFAVAGTVVLDDDDVVVVSTRPGSGVRVRAGVGAGPNSRTVLPAAWDGTYDERVWQGHTVVRVHRRGDRWSVWRWHDGERWTPHWYGNLESPWRRSPVGFDTQDWALDVVAAGSPLRGPWAVGLKDEDELAWMVDQGYVTDLQARHVRGVGARLLQHARDAAGRSTPTGTRGCPTRGGRPLPCRRGGSVWSATTRSPVPHAPTSRGSDGRQRRPDLVGAVGAGTPGERGGAEVLDAADPPVELVDAAVARLSPAHQQAAVAGGDEDPGGAAGGQAPAVRGADRLV</sequence>
<dbReference type="Gene3D" id="2.40.380.10">
    <property type="entry name" value="FomD-like"/>
    <property type="match status" value="1"/>
</dbReference>
<evidence type="ECO:0000256" key="1">
    <source>
        <dbReference type="SAM" id="MobiDB-lite"/>
    </source>
</evidence>
<feature type="region of interest" description="Disordered" evidence="1">
    <location>
        <begin position="293"/>
        <end position="324"/>
    </location>
</feature>
<feature type="region of interest" description="Disordered" evidence="1">
    <location>
        <begin position="198"/>
        <end position="272"/>
    </location>
</feature>
<dbReference type="InterPro" id="IPR007295">
    <property type="entry name" value="DUF402"/>
</dbReference>
<accession>A0ABX8D8C3</accession>
<keyword evidence="4" id="KW-1185">Reference proteome</keyword>
<name>A0ABX8D8C3_9CELL</name>
<feature type="domain" description="DUF402" evidence="2">
    <location>
        <begin position="84"/>
        <end position="198"/>
    </location>
</feature>
<feature type="compositionally biased region" description="Low complexity" evidence="1">
    <location>
        <begin position="202"/>
        <end position="227"/>
    </location>
</feature>
<organism evidence="3 4">
    <name type="scientific">Cellulomonas wangleii</name>
    <dbReference type="NCBI Taxonomy" id="2816956"/>
    <lineage>
        <taxon>Bacteria</taxon>
        <taxon>Bacillati</taxon>
        <taxon>Actinomycetota</taxon>
        <taxon>Actinomycetes</taxon>
        <taxon>Micrococcales</taxon>
        <taxon>Cellulomonadaceae</taxon>
        <taxon>Cellulomonas</taxon>
    </lineage>
</organism>
<dbReference type="InterPro" id="IPR035930">
    <property type="entry name" value="FomD-like_sf"/>
</dbReference>
<dbReference type="SUPFAM" id="SSF159234">
    <property type="entry name" value="FomD-like"/>
    <property type="match status" value="1"/>
</dbReference>
<proteinExistence type="predicted"/>
<evidence type="ECO:0000313" key="3">
    <source>
        <dbReference type="EMBL" id="QVI62312.1"/>
    </source>
</evidence>
<reference evidence="3 4" key="1">
    <citation type="submission" date="2021-05" db="EMBL/GenBank/DDBJ databases">
        <title>Novel species in genus Cellulomonas.</title>
        <authorList>
            <person name="Zhang G."/>
        </authorList>
    </citation>
    <scope>NUCLEOTIDE SEQUENCE [LARGE SCALE GENOMIC DNA]</scope>
    <source>
        <strain evidence="4">zg-ZUI222</strain>
    </source>
</reference>
<evidence type="ECO:0000259" key="2">
    <source>
        <dbReference type="Pfam" id="PF04167"/>
    </source>
</evidence>